<organism evidence="5 6">
    <name type="scientific">Funneliformis geosporum</name>
    <dbReference type="NCBI Taxonomy" id="1117311"/>
    <lineage>
        <taxon>Eukaryota</taxon>
        <taxon>Fungi</taxon>
        <taxon>Fungi incertae sedis</taxon>
        <taxon>Mucoromycota</taxon>
        <taxon>Glomeromycotina</taxon>
        <taxon>Glomeromycetes</taxon>
        <taxon>Glomerales</taxon>
        <taxon>Glomeraceae</taxon>
        <taxon>Funneliformis</taxon>
    </lineage>
</organism>
<evidence type="ECO:0000313" key="6">
    <source>
        <dbReference type="Proteomes" id="UP001153678"/>
    </source>
</evidence>
<keyword evidence="1" id="KW-0233">DNA recombination</keyword>
<evidence type="ECO:0000313" key="5">
    <source>
        <dbReference type="EMBL" id="CAI2178288.1"/>
    </source>
</evidence>
<dbReference type="Pfam" id="PF00216">
    <property type="entry name" value="Bac_DNA_binding"/>
    <property type="match status" value="1"/>
</dbReference>
<dbReference type="GO" id="GO:0006310">
    <property type="term" value="P:DNA recombination"/>
    <property type="evidence" value="ECO:0007669"/>
    <property type="project" value="UniProtKB-KW"/>
</dbReference>
<keyword evidence="2" id="KW-0175">Coiled coil</keyword>
<dbReference type="EMBL" id="CAMKVN010001830">
    <property type="protein sequence ID" value="CAI2178288.1"/>
    <property type="molecule type" value="Genomic_DNA"/>
</dbReference>
<dbReference type="AlphaFoldDB" id="A0A9W4WQ91"/>
<dbReference type="Gene3D" id="3.80.10.10">
    <property type="entry name" value="Ribonuclease Inhibitor"/>
    <property type="match status" value="1"/>
</dbReference>
<evidence type="ECO:0000256" key="1">
    <source>
        <dbReference type="ARBA" id="ARBA00023172"/>
    </source>
</evidence>
<gene>
    <name evidence="5" type="ORF">FWILDA_LOCUS8509</name>
</gene>
<protein>
    <submittedName>
        <fullName evidence="5">15686_t:CDS:1</fullName>
    </submittedName>
</protein>
<dbReference type="SUPFAM" id="SSF56349">
    <property type="entry name" value="DNA breaking-rejoining enzymes"/>
    <property type="match status" value="1"/>
</dbReference>
<dbReference type="InterPro" id="IPR002104">
    <property type="entry name" value="Integrase_catalytic"/>
</dbReference>
<feature type="region of interest" description="Disordered" evidence="3">
    <location>
        <begin position="542"/>
        <end position="564"/>
    </location>
</feature>
<dbReference type="InterPro" id="IPR000119">
    <property type="entry name" value="Hist_DNA-bd"/>
</dbReference>
<keyword evidence="6" id="KW-1185">Reference proteome</keyword>
<feature type="coiled-coil region" evidence="2">
    <location>
        <begin position="32"/>
        <end position="59"/>
    </location>
</feature>
<dbReference type="GO" id="GO:0015074">
    <property type="term" value="P:DNA integration"/>
    <property type="evidence" value="ECO:0007669"/>
    <property type="project" value="InterPro"/>
</dbReference>
<dbReference type="SUPFAM" id="SSF47729">
    <property type="entry name" value="IHF-like DNA-binding proteins"/>
    <property type="match status" value="1"/>
</dbReference>
<evidence type="ECO:0000256" key="3">
    <source>
        <dbReference type="SAM" id="MobiDB-lite"/>
    </source>
</evidence>
<evidence type="ECO:0000256" key="2">
    <source>
        <dbReference type="SAM" id="Coils"/>
    </source>
</evidence>
<feature type="domain" description="Tyr recombinase" evidence="4">
    <location>
        <begin position="478"/>
        <end position="517"/>
    </location>
</feature>
<reference evidence="5" key="1">
    <citation type="submission" date="2022-08" db="EMBL/GenBank/DDBJ databases">
        <authorList>
            <person name="Kallberg Y."/>
            <person name="Tangrot J."/>
            <person name="Rosling A."/>
        </authorList>
    </citation>
    <scope>NUCLEOTIDE SEQUENCE</scope>
    <source>
        <strain evidence="5">Wild A</strain>
    </source>
</reference>
<dbReference type="SUPFAM" id="SSF52058">
    <property type="entry name" value="L domain-like"/>
    <property type="match status" value="1"/>
</dbReference>
<dbReference type="InterPro" id="IPR032675">
    <property type="entry name" value="LRR_dom_sf"/>
</dbReference>
<sequence>MNQILKKLKEKFLPEAEIEDEICQEACHHCQEDLGFKNIQNLEKKLTNLERELELVADEAKPKTHEEIKKVQEKLVEEQKKIAHSRPKAITIRLRKNPDNKTIAHEFAHAFLYMTEQKEKVANKEALITRIANTTSHEPKLVEKILRQIKNARKKPGLRLNLNEKQLEAHLNEKEDILFHGYFALKVCRSAARQVRSPHNGELITVKEKNRLSFRASSKLKREINNQEKKELDLSDFVNLENLLVRDQKITELKVSNCPKLTYLSCANNELGSLNLNNLVNLGIINCSNNLLTELDLSSQNPKKVTSLRLDNNNFSHSDLSIFSRFTRVRDLYLGTNKKKRIDKNIYNRFFGSLEELKNFTNLVELDINATDIDSGLDDKLAGGESNRGQREKIARIKSFQDYFRAAKKFHQKITALAGKSNTPRIFGTGLRITEAINFNLELKHPEPEYSDLYLLRGKRRKERYIYVSPEIAEILKTPHTLRRCFATYNLLAGMPLNILQKVLGHSRVSTTALYIKDISGIIGIFGLGIVVFFTNTSSLPANSKDNKPTETPPVLPPSEEQDNCPYNEKSLASFSKHVYEQVSEKDLAQWKKIPQAEIPNLTTQERIGVLNGLIIMPNPRLNDPDTTAEEGLKIHETNF</sequence>
<dbReference type="GO" id="GO:0030527">
    <property type="term" value="F:structural constituent of chromatin"/>
    <property type="evidence" value="ECO:0007669"/>
    <property type="project" value="InterPro"/>
</dbReference>
<comment type="caution">
    <text evidence="5">The sequence shown here is derived from an EMBL/GenBank/DDBJ whole genome shotgun (WGS) entry which is preliminary data.</text>
</comment>
<dbReference type="Pfam" id="PF00589">
    <property type="entry name" value="Phage_integrase"/>
    <property type="match status" value="1"/>
</dbReference>
<dbReference type="InterPro" id="IPR010992">
    <property type="entry name" value="IHF-like_DNA-bd_dom_sf"/>
</dbReference>
<proteinExistence type="predicted"/>
<dbReference type="GO" id="GO:0003677">
    <property type="term" value="F:DNA binding"/>
    <property type="evidence" value="ECO:0007669"/>
    <property type="project" value="InterPro"/>
</dbReference>
<dbReference type="CDD" id="cd00397">
    <property type="entry name" value="DNA_BRE_C"/>
    <property type="match status" value="1"/>
</dbReference>
<dbReference type="OrthoDB" id="2378149at2759"/>
<dbReference type="Proteomes" id="UP001153678">
    <property type="component" value="Unassembled WGS sequence"/>
</dbReference>
<name>A0A9W4WQ91_9GLOM</name>
<dbReference type="InterPro" id="IPR013762">
    <property type="entry name" value="Integrase-like_cat_sf"/>
</dbReference>
<dbReference type="InterPro" id="IPR011010">
    <property type="entry name" value="DNA_brk_join_enz"/>
</dbReference>
<dbReference type="Gene3D" id="4.10.520.10">
    <property type="entry name" value="IHF-like DNA-binding proteins"/>
    <property type="match status" value="1"/>
</dbReference>
<accession>A0A9W4WQ91</accession>
<dbReference type="Gene3D" id="1.10.443.10">
    <property type="entry name" value="Intergrase catalytic core"/>
    <property type="match status" value="1"/>
</dbReference>
<evidence type="ECO:0000259" key="4">
    <source>
        <dbReference type="Pfam" id="PF00589"/>
    </source>
</evidence>